<dbReference type="Gene3D" id="1.10.630.10">
    <property type="entry name" value="Cytochrome P450"/>
    <property type="match status" value="1"/>
</dbReference>
<name>A0A194VEC7_CYTMA</name>
<dbReference type="PRINTS" id="PR00463">
    <property type="entry name" value="EP450I"/>
</dbReference>
<feature type="binding site" description="axial binding residue" evidence="7">
    <location>
        <position position="348"/>
    </location>
    <ligand>
        <name>heme</name>
        <dbReference type="ChEBI" id="CHEBI:30413"/>
    </ligand>
    <ligandPart>
        <name>Fe</name>
        <dbReference type="ChEBI" id="CHEBI:18248"/>
    </ligandPart>
</feature>
<dbReference type="Proteomes" id="UP000078576">
    <property type="component" value="Unassembled WGS sequence"/>
</dbReference>
<dbReference type="Pfam" id="PF00067">
    <property type="entry name" value="p450"/>
    <property type="match status" value="2"/>
</dbReference>
<keyword evidence="7 8" id="KW-0349">Heme</keyword>
<dbReference type="STRING" id="694573.A0A194VEC7"/>
<evidence type="ECO:0000256" key="3">
    <source>
        <dbReference type="ARBA" id="ARBA00022723"/>
    </source>
</evidence>
<dbReference type="PRINTS" id="PR00385">
    <property type="entry name" value="P450"/>
</dbReference>
<evidence type="ECO:0000256" key="8">
    <source>
        <dbReference type="RuleBase" id="RU000461"/>
    </source>
</evidence>
<dbReference type="InterPro" id="IPR047146">
    <property type="entry name" value="Cyt_P450_E_CYP52_fungi"/>
</dbReference>
<evidence type="ECO:0000313" key="9">
    <source>
        <dbReference type="EMBL" id="KUI62352.1"/>
    </source>
</evidence>
<comment type="cofactor">
    <cofactor evidence="1 7">
        <name>heme</name>
        <dbReference type="ChEBI" id="CHEBI:30413"/>
    </cofactor>
</comment>
<dbReference type="EMBL" id="KN714809">
    <property type="protein sequence ID" value="KUI62352.1"/>
    <property type="molecule type" value="Genomic_DNA"/>
</dbReference>
<evidence type="ECO:0000256" key="5">
    <source>
        <dbReference type="ARBA" id="ARBA00023004"/>
    </source>
</evidence>
<dbReference type="PROSITE" id="PS00086">
    <property type="entry name" value="CYTOCHROME_P450"/>
    <property type="match status" value="1"/>
</dbReference>
<sequence>MVLFGSTREHSYDPNLVPTGSRILNRSSTVSRTLSTDLRKMEGTVDLQPLFFKLTFDTTMFLLFGDSVSALEWGDVAGEESEFAQAFNLAQDYLAHRGRLGQFYWLLNDRAFREACRKCHCFVDEAVEKALLTSAKIQEVDSTEKRGEYVFIEALAQQSQHRKVLRDQCFNLLLAGRDTTGCCLSWTFRLLSRHQRVLGKLRSEIENVCGLGFDSEPPTRDQLKQMAYPSLVIKEGLNPAPSPSFLTPRLILDKHILIIEGSYSATFISFCAEAIRMTTLPVGGGPDGKSPILVRPGEAVGYCVYAMHRRKDLYGDDAEEFRPERWEGDKLKDVGWAYLPFNAGPRLCLGRKKLSTTSKFYSFIWFTSSLTLLFRGVRTAGSLLYCVSVDPGLSSHRNSGVRVPC</sequence>
<reference evidence="10" key="1">
    <citation type="submission" date="2014-12" db="EMBL/GenBank/DDBJ databases">
        <title>Genome Sequence of Valsa Canker Pathogens Uncovers a Specific Adaption of Colonization on Woody Bark.</title>
        <authorList>
            <person name="Yin Z."/>
            <person name="Liu H."/>
            <person name="Gao X."/>
            <person name="Li Z."/>
            <person name="Song N."/>
            <person name="Ke X."/>
            <person name="Dai Q."/>
            <person name="Wu Y."/>
            <person name="Sun Y."/>
            <person name="Xu J.-R."/>
            <person name="Kang Z.K."/>
            <person name="Wang L."/>
            <person name="Huang L."/>
        </authorList>
    </citation>
    <scope>NUCLEOTIDE SEQUENCE [LARGE SCALE GENOMIC DNA]</scope>
    <source>
        <strain evidence="10">SXYL134</strain>
    </source>
</reference>
<dbReference type="GO" id="GO:0020037">
    <property type="term" value="F:heme binding"/>
    <property type="evidence" value="ECO:0007669"/>
    <property type="project" value="InterPro"/>
</dbReference>
<dbReference type="OrthoDB" id="1470350at2759"/>
<dbReference type="InterPro" id="IPR017972">
    <property type="entry name" value="Cyt_P450_CS"/>
</dbReference>
<evidence type="ECO:0000256" key="7">
    <source>
        <dbReference type="PIRSR" id="PIRSR602401-1"/>
    </source>
</evidence>
<dbReference type="SUPFAM" id="SSF48264">
    <property type="entry name" value="Cytochrome P450"/>
    <property type="match status" value="1"/>
</dbReference>
<keyword evidence="3 7" id="KW-0479">Metal-binding</keyword>
<dbReference type="GO" id="GO:0016705">
    <property type="term" value="F:oxidoreductase activity, acting on paired donors, with incorporation or reduction of molecular oxygen"/>
    <property type="evidence" value="ECO:0007669"/>
    <property type="project" value="InterPro"/>
</dbReference>
<evidence type="ECO:0000256" key="6">
    <source>
        <dbReference type="ARBA" id="ARBA00023033"/>
    </source>
</evidence>
<accession>A0A194VEC7</accession>
<evidence type="ECO:0000313" key="10">
    <source>
        <dbReference type="Proteomes" id="UP000078576"/>
    </source>
</evidence>
<comment type="similarity">
    <text evidence="2 8">Belongs to the cytochrome P450 family.</text>
</comment>
<evidence type="ECO:0000256" key="1">
    <source>
        <dbReference type="ARBA" id="ARBA00001971"/>
    </source>
</evidence>
<proteinExistence type="inferred from homology"/>
<evidence type="ECO:0000256" key="4">
    <source>
        <dbReference type="ARBA" id="ARBA00023002"/>
    </source>
</evidence>
<dbReference type="PANTHER" id="PTHR24287:SF18">
    <property type="entry name" value="CYTOCHROME P450 MONOOXYGENASE APDE-RELATED"/>
    <property type="match status" value="1"/>
</dbReference>
<keyword evidence="10" id="KW-1185">Reference proteome</keyword>
<dbReference type="InterPro" id="IPR001128">
    <property type="entry name" value="Cyt_P450"/>
</dbReference>
<dbReference type="InterPro" id="IPR002401">
    <property type="entry name" value="Cyt_P450_E_grp-I"/>
</dbReference>
<dbReference type="PANTHER" id="PTHR24287">
    <property type="entry name" value="P450, PUTATIVE (EUROFUNG)-RELATED"/>
    <property type="match status" value="1"/>
</dbReference>
<protein>
    <submittedName>
        <fullName evidence="9">Cytochrome P450 52A2</fullName>
    </submittedName>
</protein>
<keyword evidence="5 7" id="KW-0408">Iron</keyword>
<evidence type="ECO:0000256" key="2">
    <source>
        <dbReference type="ARBA" id="ARBA00010617"/>
    </source>
</evidence>
<gene>
    <name evidence="9" type="ORF">VP1G_09481</name>
</gene>
<dbReference type="InterPro" id="IPR036396">
    <property type="entry name" value="Cyt_P450_sf"/>
</dbReference>
<keyword evidence="6 8" id="KW-0503">Monooxygenase</keyword>
<dbReference type="GO" id="GO:0005506">
    <property type="term" value="F:iron ion binding"/>
    <property type="evidence" value="ECO:0007669"/>
    <property type="project" value="InterPro"/>
</dbReference>
<organism evidence="9 10">
    <name type="scientific">Cytospora mali</name>
    <name type="common">Apple Valsa canker fungus</name>
    <name type="synonym">Valsa mali</name>
    <dbReference type="NCBI Taxonomy" id="578113"/>
    <lineage>
        <taxon>Eukaryota</taxon>
        <taxon>Fungi</taxon>
        <taxon>Dikarya</taxon>
        <taxon>Ascomycota</taxon>
        <taxon>Pezizomycotina</taxon>
        <taxon>Sordariomycetes</taxon>
        <taxon>Sordariomycetidae</taxon>
        <taxon>Diaporthales</taxon>
        <taxon>Cytosporaceae</taxon>
        <taxon>Cytospora</taxon>
    </lineage>
</organism>
<dbReference type="AlphaFoldDB" id="A0A194VEC7"/>
<keyword evidence="4 8" id="KW-0560">Oxidoreductase</keyword>
<dbReference type="GO" id="GO:0004497">
    <property type="term" value="F:monooxygenase activity"/>
    <property type="evidence" value="ECO:0007669"/>
    <property type="project" value="UniProtKB-KW"/>
</dbReference>